<dbReference type="SUPFAM" id="SSF48498">
    <property type="entry name" value="Tetracyclin repressor-like, C-terminal domain"/>
    <property type="match status" value="1"/>
</dbReference>
<protein>
    <submittedName>
        <fullName evidence="6">HTH-type transcriptional regulator TtgR</fullName>
    </submittedName>
</protein>
<evidence type="ECO:0000256" key="2">
    <source>
        <dbReference type="ARBA" id="ARBA00023125"/>
    </source>
</evidence>
<dbReference type="PANTHER" id="PTHR47506:SF3">
    <property type="entry name" value="HTH-TYPE TRANSCRIPTIONAL REGULATOR LMRA"/>
    <property type="match status" value="1"/>
</dbReference>
<accession>A0A6J4GTE7</accession>
<evidence type="ECO:0000256" key="3">
    <source>
        <dbReference type="ARBA" id="ARBA00023163"/>
    </source>
</evidence>
<dbReference type="InterPro" id="IPR011075">
    <property type="entry name" value="TetR_C"/>
</dbReference>
<dbReference type="Pfam" id="PF00440">
    <property type="entry name" value="TetR_N"/>
    <property type="match status" value="1"/>
</dbReference>
<feature type="domain" description="HTH tetR-type" evidence="5">
    <location>
        <begin position="22"/>
        <end position="82"/>
    </location>
</feature>
<keyword evidence="3" id="KW-0804">Transcription</keyword>
<keyword evidence="1" id="KW-0805">Transcription regulation</keyword>
<keyword evidence="7" id="KW-1185">Reference proteome</keyword>
<dbReference type="InterPro" id="IPR036271">
    <property type="entry name" value="Tet_transcr_reg_TetR-rel_C_sf"/>
</dbReference>
<dbReference type="SUPFAM" id="SSF46689">
    <property type="entry name" value="Homeodomain-like"/>
    <property type="match status" value="1"/>
</dbReference>
<evidence type="ECO:0000256" key="1">
    <source>
        <dbReference type="ARBA" id="ARBA00023015"/>
    </source>
</evidence>
<evidence type="ECO:0000256" key="4">
    <source>
        <dbReference type="PROSITE-ProRule" id="PRU00335"/>
    </source>
</evidence>
<evidence type="ECO:0000313" key="6">
    <source>
        <dbReference type="EMBL" id="CAA9202200.1"/>
    </source>
</evidence>
<dbReference type="GO" id="GO:0003677">
    <property type="term" value="F:DNA binding"/>
    <property type="evidence" value="ECO:0007669"/>
    <property type="project" value="UniProtKB-UniRule"/>
</dbReference>
<keyword evidence="2 4" id="KW-0238">DNA-binding</keyword>
<dbReference type="PANTHER" id="PTHR47506">
    <property type="entry name" value="TRANSCRIPTIONAL REGULATORY PROTEIN"/>
    <property type="match status" value="1"/>
</dbReference>
<gene>
    <name evidence="6" type="primary">ttgR_1</name>
    <name evidence="6" type="ORF">FLA105534_03973</name>
</gene>
<dbReference type="Gene3D" id="1.10.357.10">
    <property type="entry name" value="Tetracycline Repressor, domain 2"/>
    <property type="match status" value="1"/>
</dbReference>
<organism evidence="6 7">
    <name type="scientific">Flavobacterium bizetiae</name>
    <dbReference type="NCBI Taxonomy" id="2704140"/>
    <lineage>
        <taxon>Bacteria</taxon>
        <taxon>Pseudomonadati</taxon>
        <taxon>Bacteroidota</taxon>
        <taxon>Flavobacteriia</taxon>
        <taxon>Flavobacteriales</taxon>
        <taxon>Flavobacteriaceae</taxon>
        <taxon>Flavobacterium</taxon>
    </lineage>
</organism>
<evidence type="ECO:0000313" key="7">
    <source>
        <dbReference type="Proteomes" id="UP000479938"/>
    </source>
</evidence>
<dbReference type="PROSITE" id="PS50977">
    <property type="entry name" value="HTH_TETR_2"/>
    <property type="match status" value="1"/>
</dbReference>
<reference evidence="6 7" key="1">
    <citation type="submission" date="2020-02" db="EMBL/GenBank/DDBJ databases">
        <authorList>
            <person name="Criscuolo A."/>
        </authorList>
    </citation>
    <scope>NUCLEOTIDE SEQUENCE [LARGE SCALE GENOMIC DNA]</scope>
    <source>
        <strain evidence="6">CIP105534</strain>
    </source>
</reference>
<dbReference type="Proteomes" id="UP000479938">
    <property type="component" value="Unassembled WGS sequence"/>
</dbReference>
<name>A0A6J4GTE7_9FLAO</name>
<sequence>MQIKTERSKFVASNEKVMSKAERTRQFIIEASAPIINKKGMAGTSLSDIMEATKLAKGGIYGNFENKEEICKESFLYLRSQLSTKLNLAVAEGKSAREKLINLLNVYANDINTADGCPILNFGVEADDTNPAMKEQVKKAIRAAQNRFFTIAEEGIKNNELSSDISPEHFSIKVFAMIEGAILCRKILGTDDQMKIILDSIKTEFENYVL</sequence>
<evidence type="ECO:0000259" key="5">
    <source>
        <dbReference type="PROSITE" id="PS50977"/>
    </source>
</evidence>
<dbReference type="InterPro" id="IPR001647">
    <property type="entry name" value="HTH_TetR"/>
</dbReference>
<dbReference type="Pfam" id="PF16925">
    <property type="entry name" value="TetR_C_13"/>
    <property type="match status" value="1"/>
</dbReference>
<dbReference type="AlphaFoldDB" id="A0A6J4GTE7"/>
<proteinExistence type="predicted"/>
<dbReference type="EMBL" id="CADCSU010000146">
    <property type="protein sequence ID" value="CAA9202200.1"/>
    <property type="molecule type" value="Genomic_DNA"/>
</dbReference>
<dbReference type="InterPro" id="IPR009057">
    <property type="entry name" value="Homeodomain-like_sf"/>
</dbReference>
<feature type="DNA-binding region" description="H-T-H motif" evidence="4">
    <location>
        <begin position="45"/>
        <end position="64"/>
    </location>
</feature>